<dbReference type="Gene3D" id="1.10.390.10">
    <property type="entry name" value="Neutral Protease Domain 2"/>
    <property type="match status" value="1"/>
</dbReference>
<dbReference type="Gene3D" id="3.30.2010.30">
    <property type="match status" value="1"/>
</dbReference>
<dbReference type="InterPro" id="IPR037144">
    <property type="entry name" value="Peptidase_M1_pepN_C_sf"/>
</dbReference>
<evidence type="ECO:0000256" key="3">
    <source>
        <dbReference type="ARBA" id="ARBA00010136"/>
    </source>
</evidence>
<feature type="domain" description="Peptidase M1 alanyl aminopeptidase Ig-like fold" evidence="14">
    <location>
        <begin position="453"/>
        <end position="558"/>
    </location>
</feature>
<evidence type="ECO:0000256" key="7">
    <source>
        <dbReference type="ARBA" id="ARBA00022670"/>
    </source>
</evidence>
<dbReference type="SUPFAM" id="SSF63737">
    <property type="entry name" value="Leukotriene A4 hydrolase N-terminal domain"/>
    <property type="match status" value="1"/>
</dbReference>
<dbReference type="Proteomes" id="UP001268683">
    <property type="component" value="Chromosome"/>
</dbReference>
<evidence type="ECO:0000259" key="16">
    <source>
        <dbReference type="Pfam" id="PF17900"/>
    </source>
</evidence>
<dbReference type="RefSeq" id="WP_310797522.1">
    <property type="nucleotide sequence ID" value="NZ_CP123872.1"/>
</dbReference>
<dbReference type="Pfam" id="PF01433">
    <property type="entry name" value="Peptidase_M1"/>
    <property type="match status" value="1"/>
</dbReference>
<keyword evidence="9 17" id="KW-0378">Hydrolase</keyword>
<keyword evidence="10" id="KW-0862">Zinc</keyword>
<evidence type="ECO:0000256" key="2">
    <source>
        <dbReference type="ARBA" id="ARBA00001947"/>
    </source>
</evidence>
<dbReference type="EMBL" id="CP123872">
    <property type="protein sequence ID" value="WND01693.1"/>
    <property type="molecule type" value="Genomic_DNA"/>
</dbReference>
<name>A0AA52EDI8_9PROT</name>
<dbReference type="GO" id="GO:0016285">
    <property type="term" value="F:alanyl aminopeptidase activity"/>
    <property type="evidence" value="ECO:0007669"/>
    <property type="project" value="UniProtKB-EC"/>
</dbReference>
<dbReference type="EC" id="3.4.11.2" evidence="4 12"/>
<dbReference type="InterPro" id="IPR012779">
    <property type="entry name" value="Peptidase_M1_pepN"/>
</dbReference>
<dbReference type="PANTHER" id="PTHR46322:SF1">
    <property type="entry name" value="PUROMYCIN-SENSITIVE AMINOPEPTIDASE"/>
    <property type="match status" value="1"/>
</dbReference>
<feature type="domain" description="Peptidase M1 membrane alanine aminopeptidase" evidence="13">
    <location>
        <begin position="234"/>
        <end position="445"/>
    </location>
</feature>
<dbReference type="InterPro" id="IPR045357">
    <property type="entry name" value="Aminopeptidase_N-like_N"/>
</dbReference>
<dbReference type="FunFam" id="3.30.2010.30:FF:000002">
    <property type="entry name" value="Putative aminopeptidase N"/>
    <property type="match status" value="1"/>
</dbReference>
<dbReference type="NCBIfam" id="TIGR02414">
    <property type="entry name" value="pepN_proteo"/>
    <property type="match status" value="1"/>
</dbReference>
<comment type="similarity">
    <text evidence="3">Belongs to the peptidase M1 family.</text>
</comment>
<dbReference type="Gene3D" id="2.60.40.1730">
    <property type="entry name" value="tricorn interacting facor f3 domain"/>
    <property type="match status" value="1"/>
</dbReference>
<dbReference type="InterPro" id="IPR024601">
    <property type="entry name" value="Peptidase_M1_pepN_C"/>
</dbReference>
<evidence type="ECO:0000256" key="1">
    <source>
        <dbReference type="ARBA" id="ARBA00000098"/>
    </source>
</evidence>
<dbReference type="Gene3D" id="1.25.50.10">
    <property type="entry name" value="Peptidase M1, alanyl aminopeptidase, C-terminal domain"/>
    <property type="match status" value="1"/>
</dbReference>
<dbReference type="KEGG" id="tmk:QGN29_08985"/>
<dbReference type="PANTHER" id="PTHR46322">
    <property type="entry name" value="PUROMYCIN-SENSITIVE AMINOPEPTIDASE"/>
    <property type="match status" value="1"/>
</dbReference>
<evidence type="ECO:0000256" key="8">
    <source>
        <dbReference type="ARBA" id="ARBA00022723"/>
    </source>
</evidence>
<evidence type="ECO:0000256" key="4">
    <source>
        <dbReference type="ARBA" id="ARBA00012564"/>
    </source>
</evidence>
<keyword evidence="11" id="KW-0482">Metalloprotease</keyword>
<evidence type="ECO:0000256" key="6">
    <source>
        <dbReference type="ARBA" id="ARBA00022438"/>
    </source>
</evidence>
<dbReference type="InterPro" id="IPR035414">
    <property type="entry name" value="Peptidase_M1_pepN_Ig-like"/>
</dbReference>
<evidence type="ECO:0000256" key="10">
    <source>
        <dbReference type="ARBA" id="ARBA00022833"/>
    </source>
</evidence>
<proteinExistence type="inferred from homology"/>
<dbReference type="Pfam" id="PF17900">
    <property type="entry name" value="Peptidase_M1_N"/>
    <property type="match status" value="1"/>
</dbReference>
<comment type="catalytic activity">
    <reaction evidence="1">
        <text>Release of an N-terminal amino acid, Xaa-|-Yaa- from a peptide, amide or arylamide. Xaa is preferably Ala, but may be most amino acids including Pro (slow action). When a terminal hydrophobic residue is followed by a prolyl residue, the two may be released as an intact Xaa-Pro dipeptide.</text>
        <dbReference type="EC" id="3.4.11.2"/>
    </reaction>
</comment>
<keyword evidence="7" id="KW-0645">Protease</keyword>
<dbReference type="GO" id="GO:0008270">
    <property type="term" value="F:zinc ion binding"/>
    <property type="evidence" value="ECO:0007669"/>
    <property type="project" value="InterPro"/>
</dbReference>
<evidence type="ECO:0000256" key="9">
    <source>
        <dbReference type="ARBA" id="ARBA00022801"/>
    </source>
</evidence>
<dbReference type="AlphaFoldDB" id="A0AA52EDI8"/>
<dbReference type="GO" id="GO:0006508">
    <property type="term" value="P:proteolysis"/>
    <property type="evidence" value="ECO:0007669"/>
    <property type="project" value="UniProtKB-UniRule"/>
</dbReference>
<dbReference type="InterPro" id="IPR001930">
    <property type="entry name" value="Peptidase_M1"/>
</dbReference>
<dbReference type="GO" id="GO:0008237">
    <property type="term" value="F:metallopeptidase activity"/>
    <property type="evidence" value="ECO:0007669"/>
    <property type="project" value="UniProtKB-UniRule"/>
</dbReference>
<feature type="domain" description="Peptidase M1 alanyl aminopeptidase C-terminal" evidence="15">
    <location>
        <begin position="564"/>
        <end position="887"/>
    </location>
</feature>
<dbReference type="SUPFAM" id="SSF55486">
    <property type="entry name" value="Metalloproteases ('zincins'), catalytic domain"/>
    <property type="match status" value="1"/>
</dbReference>
<evidence type="ECO:0000259" key="14">
    <source>
        <dbReference type="Pfam" id="PF11940"/>
    </source>
</evidence>
<evidence type="ECO:0000259" key="13">
    <source>
        <dbReference type="Pfam" id="PF01433"/>
    </source>
</evidence>
<evidence type="ECO:0000256" key="5">
    <source>
        <dbReference type="ARBA" id="ARBA00015611"/>
    </source>
</evidence>
<dbReference type="FunFam" id="1.10.390.10:FF:000002">
    <property type="entry name" value="Aminopeptidase N"/>
    <property type="match status" value="1"/>
</dbReference>
<protein>
    <recommendedName>
        <fullName evidence="5 12">Aminopeptidase N</fullName>
        <ecNumber evidence="4 12">3.4.11.2</ecNumber>
    </recommendedName>
</protein>
<keyword evidence="8" id="KW-0479">Metal-binding</keyword>
<gene>
    <name evidence="17" type="primary">pepN</name>
    <name evidence="17" type="ORF">QGN29_08985</name>
</gene>
<keyword evidence="6 17" id="KW-0031">Aminopeptidase</keyword>
<dbReference type="InterPro" id="IPR027268">
    <property type="entry name" value="Peptidase_M4/M1_CTD_sf"/>
</dbReference>
<comment type="cofactor">
    <cofactor evidence="2">
        <name>Zn(2+)</name>
        <dbReference type="ChEBI" id="CHEBI:29105"/>
    </cofactor>
</comment>
<dbReference type="CDD" id="cd09600">
    <property type="entry name" value="M1_APN"/>
    <property type="match status" value="1"/>
</dbReference>
<evidence type="ECO:0000256" key="12">
    <source>
        <dbReference type="NCBIfam" id="TIGR02414"/>
    </source>
</evidence>
<dbReference type="InterPro" id="IPR014782">
    <property type="entry name" value="Peptidase_M1_dom"/>
</dbReference>
<keyword evidence="18" id="KW-1185">Reference proteome</keyword>
<evidence type="ECO:0000313" key="18">
    <source>
        <dbReference type="Proteomes" id="UP001268683"/>
    </source>
</evidence>
<dbReference type="PRINTS" id="PR00756">
    <property type="entry name" value="ALADIPTASE"/>
</dbReference>
<evidence type="ECO:0000259" key="15">
    <source>
        <dbReference type="Pfam" id="PF17432"/>
    </source>
</evidence>
<evidence type="ECO:0000313" key="17">
    <source>
        <dbReference type="EMBL" id="WND01693.1"/>
    </source>
</evidence>
<accession>A0AA52EDI8</accession>
<dbReference type="InterPro" id="IPR042097">
    <property type="entry name" value="Aminopeptidase_N-like_N_sf"/>
</dbReference>
<sequence length="892" mass="100089">MKFDVIDTQPKEILLADYAAYPFAIDTIALTFKLSPAETIVTSKLSCRRLGQASTVLELNGGPYMSLLSLHMDGVLLEAEKDYDLSEEHLRVYNAPKSFELTVVTSINPQENTRLEGLYLSSGNFCTQCEAEGFRHITYYPDRPDVLSVFSVRIEALMEDYPVLLSNGNPAGAGEIAGGYHYAIWNDPHPKPAYLFALVAGNLACLTDKFHTSLGRDVTLNIYTLEKDQAKCDYAMGALKRSMQWDEETYGLAYDLDVYNIVAVSDFNMGAMENKGLNVFNTKYVLASPDTETDTDFAHVEGVIGHEYFHNWTGNRVTCRDWFQLSLKEGLTVYRDQEFSSDMGSRVIKRIDDVKALRAAQFPEDAGPFAHPVRPEKYIEINNFYTATVYNKGAEVIRMMATIIGQAAFRKGMDLYFERHDGSAVTCEDFVQAMEDASGFDLRQFRLWYSQAGTPEIKVDVKKGQGSKTILSVSQTVPSTPGQDMKKPMVIPIVMGFATEHGDCLSAQGLSSNIRPLGNGSFLLMMTQGADEFTFEGVEPTAVPSLLRGFSAPVEMETTLSELQQYFILNFDTDSFNRVEMSDLLLKKEVYKIAEQIEASQTKTVSNKLIKSLGQCLEAYERDPALISSILSMPSENDCISSMKRLSIDAVFEARQFLGKKIAHRLRKSLQSVYLSSRSAAKSLSLKGDKQAVHFRRLQNVCLSYMAKTGGHAENRLIVDQFQDSTTMTNKLAALQALVHSSIGKRKQLIRHFYKAYRKDELVVDKWFAAQALSTHENVHSEIALLQNHRDFSYTNPNRIRSLIGMFTMGNLSAFHRRCGKGYEILANAILKLDDINPQVAARMLTPLGRYHKLDKERQVLIGKQLKRILAKEGLSKPVYEMASKAYEGLKK</sequence>
<dbReference type="Pfam" id="PF11940">
    <property type="entry name" value="DUF3458"/>
    <property type="match status" value="1"/>
</dbReference>
<evidence type="ECO:0000256" key="11">
    <source>
        <dbReference type="ARBA" id="ARBA00023049"/>
    </source>
</evidence>
<organism evidence="17 18">
    <name type="scientific">Temperatibacter marinus</name>
    <dbReference type="NCBI Taxonomy" id="1456591"/>
    <lineage>
        <taxon>Bacteria</taxon>
        <taxon>Pseudomonadati</taxon>
        <taxon>Pseudomonadota</taxon>
        <taxon>Alphaproteobacteria</taxon>
        <taxon>Kordiimonadales</taxon>
        <taxon>Temperatibacteraceae</taxon>
        <taxon>Temperatibacter</taxon>
    </lineage>
</organism>
<feature type="domain" description="Aminopeptidase N-like N-terminal" evidence="16">
    <location>
        <begin position="112"/>
        <end position="195"/>
    </location>
</feature>
<dbReference type="Gene3D" id="2.60.40.1840">
    <property type="match status" value="1"/>
</dbReference>
<reference evidence="17" key="1">
    <citation type="submission" date="2023-04" db="EMBL/GenBank/DDBJ databases">
        <title>Complete genome sequence of Temperatibacter marinus.</title>
        <authorList>
            <person name="Rong J.-C."/>
            <person name="Yi M.-L."/>
            <person name="Zhao Q."/>
        </authorList>
    </citation>
    <scope>NUCLEOTIDE SEQUENCE</scope>
    <source>
        <strain evidence="17">NBRC 110045</strain>
    </source>
</reference>
<dbReference type="InterPro" id="IPR038438">
    <property type="entry name" value="PepN_Ig-like_sf"/>
</dbReference>
<dbReference type="Pfam" id="PF17432">
    <property type="entry name" value="DUF3458_C"/>
    <property type="match status" value="1"/>
</dbReference>